<dbReference type="STRING" id="1121291.SAMN02745134_00286"/>
<gene>
    <name evidence="7" type="ORF">SAMN02745134_00286</name>
</gene>
<feature type="compositionally biased region" description="Basic and acidic residues" evidence="5">
    <location>
        <begin position="390"/>
        <end position="405"/>
    </location>
</feature>
<dbReference type="PANTHER" id="PTHR32114">
    <property type="entry name" value="ABC TRANSPORTER ABCH.3"/>
    <property type="match status" value="1"/>
</dbReference>
<dbReference type="PANTHER" id="PTHR32114:SF2">
    <property type="entry name" value="ABC TRANSPORTER ABCH.3"/>
    <property type="match status" value="1"/>
</dbReference>
<organism evidence="7 8">
    <name type="scientific">Clostridium acidisoli DSM 12555</name>
    <dbReference type="NCBI Taxonomy" id="1121291"/>
    <lineage>
        <taxon>Bacteria</taxon>
        <taxon>Bacillati</taxon>
        <taxon>Bacillota</taxon>
        <taxon>Clostridia</taxon>
        <taxon>Eubacteriales</taxon>
        <taxon>Clostridiaceae</taxon>
        <taxon>Clostridium</taxon>
    </lineage>
</organism>
<dbReference type="EMBL" id="FWXH01000002">
    <property type="protein sequence ID" value="SMC17303.1"/>
    <property type="molecule type" value="Genomic_DNA"/>
</dbReference>
<dbReference type="Gene3D" id="3.40.50.300">
    <property type="entry name" value="P-loop containing nucleotide triphosphate hydrolases"/>
    <property type="match status" value="1"/>
</dbReference>
<feature type="coiled-coil region" evidence="4">
    <location>
        <begin position="290"/>
        <end position="317"/>
    </location>
</feature>
<dbReference type="InterPro" id="IPR027417">
    <property type="entry name" value="P-loop_NTPase"/>
</dbReference>
<dbReference type="AlphaFoldDB" id="A0A1W1X0D5"/>
<evidence type="ECO:0000256" key="3">
    <source>
        <dbReference type="ARBA" id="ARBA00013368"/>
    </source>
</evidence>
<dbReference type="Proteomes" id="UP000192468">
    <property type="component" value="Unassembled WGS sequence"/>
</dbReference>
<dbReference type="InterPro" id="IPR038729">
    <property type="entry name" value="Rad50/SbcC_AAA"/>
</dbReference>
<proteinExistence type="inferred from homology"/>
<evidence type="ECO:0000256" key="2">
    <source>
        <dbReference type="ARBA" id="ARBA00011322"/>
    </source>
</evidence>
<dbReference type="SUPFAM" id="SSF52540">
    <property type="entry name" value="P-loop containing nucleoside triphosphate hydrolases"/>
    <property type="match status" value="1"/>
</dbReference>
<evidence type="ECO:0000313" key="8">
    <source>
        <dbReference type="Proteomes" id="UP000192468"/>
    </source>
</evidence>
<reference evidence="7 8" key="1">
    <citation type="submission" date="2017-04" db="EMBL/GenBank/DDBJ databases">
        <authorList>
            <person name="Afonso C.L."/>
            <person name="Miller P.J."/>
            <person name="Scott M.A."/>
            <person name="Spackman E."/>
            <person name="Goraichik I."/>
            <person name="Dimitrov K.M."/>
            <person name="Suarez D.L."/>
            <person name="Swayne D.E."/>
        </authorList>
    </citation>
    <scope>NUCLEOTIDE SEQUENCE [LARGE SCALE GENOMIC DNA]</scope>
    <source>
        <strain evidence="7 8">DSM 12555</strain>
    </source>
</reference>
<keyword evidence="8" id="KW-1185">Reference proteome</keyword>
<accession>A0A1W1X0D5</accession>
<dbReference type="GO" id="GO:0016887">
    <property type="term" value="F:ATP hydrolysis activity"/>
    <property type="evidence" value="ECO:0007669"/>
    <property type="project" value="InterPro"/>
</dbReference>
<comment type="subunit">
    <text evidence="2">Heterodimer of SbcC and SbcD.</text>
</comment>
<keyword evidence="4" id="KW-0175">Coiled coil</keyword>
<name>A0A1W1X0D5_9CLOT</name>
<evidence type="ECO:0000256" key="5">
    <source>
        <dbReference type="SAM" id="MobiDB-lite"/>
    </source>
</evidence>
<evidence type="ECO:0000256" key="1">
    <source>
        <dbReference type="ARBA" id="ARBA00006930"/>
    </source>
</evidence>
<feature type="coiled-coil region" evidence="4">
    <location>
        <begin position="502"/>
        <end position="539"/>
    </location>
</feature>
<evidence type="ECO:0000259" key="6">
    <source>
        <dbReference type="Pfam" id="PF13476"/>
    </source>
</evidence>
<feature type="region of interest" description="Disordered" evidence="5">
    <location>
        <begin position="382"/>
        <end position="405"/>
    </location>
</feature>
<comment type="similarity">
    <text evidence="1">Belongs to the SMC family. SbcC subfamily.</text>
</comment>
<dbReference type="Pfam" id="PF13476">
    <property type="entry name" value="AAA_23"/>
    <property type="match status" value="1"/>
</dbReference>
<sequence length="657" mass="76169">MSKTIFLKQLSLKNFKGIKDLTIDFSKITDIYGENGTGKTTIFDAFTWLLFDKDSQDRSKFDVHPLDGNNNVIHMLETEVSAVVEIDSIKTVLKKVLSEKWVKKRGEVEAELKGTESSYYVDEVPFKQGEYKSKIKEITGDEDIFKLLTNPLYFSLGLKWQDRRKIIFDLNGDVSIEDVINYNDKLAELSKLLKPNEDMDSLSKRVKAQKAKLKKDKESIPARVDELNRTMRNDIDFNIQESNKKTILLNINALDEKILDSSKVNEEVLNKKKQVYDLKAKLNDMEYDLKSKAQEPLNNLNQQLRDIERNIYDAQSKVDRTMDKIKAKDKNIPIIENSIATLKKQWYEVNDEVLEFDENEFICPTCKRPFEADDIEIKKQEMTDNFNQSKAERKKQINEKGKAKSNELEELKTEITQLKQRFETYDKELTELVSHKSEVNKQILEFKPSVDFNNNKEYQELMQQISDLESEIDTPSTVDNQVQELKHQKANFEIELGGINNLIAYKEQNIKLKERIDELQAEEKRLAQLIADLEKQEYLTEEFIKTKVELLESSINNKFKYVKFKLFDIQKNGGLNESCEALIDGVPFSNANTASQYNAGIDIINALSEFYGVQAPIFIDNRESVNQIIESNSQIVNLIVSKDKKLRIESEGIWNDK</sequence>
<dbReference type="OrthoDB" id="1698838at2"/>
<dbReference type="GO" id="GO:0006302">
    <property type="term" value="P:double-strand break repair"/>
    <property type="evidence" value="ECO:0007669"/>
    <property type="project" value="InterPro"/>
</dbReference>
<evidence type="ECO:0000256" key="4">
    <source>
        <dbReference type="SAM" id="Coils"/>
    </source>
</evidence>
<dbReference type="Gene3D" id="1.10.287.1490">
    <property type="match status" value="1"/>
</dbReference>
<feature type="domain" description="Rad50/SbcC-type AAA" evidence="6">
    <location>
        <begin position="9"/>
        <end position="218"/>
    </location>
</feature>
<dbReference type="RefSeq" id="WP_084113486.1">
    <property type="nucleotide sequence ID" value="NZ_FWXH01000002.1"/>
</dbReference>
<evidence type="ECO:0000313" key="7">
    <source>
        <dbReference type="EMBL" id="SMC17303.1"/>
    </source>
</evidence>
<protein>
    <recommendedName>
        <fullName evidence="3">Nuclease SbcCD subunit C</fullName>
    </recommendedName>
</protein>